<accession>A0A2S2NKX8</accession>
<evidence type="ECO:0000256" key="1">
    <source>
        <dbReference type="SAM" id="MobiDB-lite"/>
    </source>
</evidence>
<dbReference type="EMBL" id="GGMR01005195">
    <property type="protein sequence ID" value="MBY17814.1"/>
    <property type="molecule type" value="Transcribed_RNA"/>
</dbReference>
<reference evidence="2" key="1">
    <citation type="submission" date="2018-04" db="EMBL/GenBank/DDBJ databases">
        <title>Transcriptome of Schizaphis graminum biotype I.</title>
        <authorList>
            <person name="Scully E.D."/>
            <person name="Geib S.M."/>
            <person name="Palmer N.A."/>
            <person name="Koch K."/>
            <person name="Bradshaw J."/>
            <person name="Heng-Moss T."/>
            <person name="Sarath G."/>
        </authorList>
    </citation>
    <scope>NUCLEOTIDE SEQUENCE</scope>
</reference>
<proteinExistence type="predicted"/>
<feature type="region of interest" description="Disordered" evidence="1">
    <location>
        <begin position="1"/>
        <end position="29"/>
    </location>
</feature>
<gene>
    <name evidence="2" type="ORF">g.178191</name>
</gene>
<sequence>MCIPTNNGGAPTIPPEEYLGETQTAQHQRHDEHIQPRHLAILDNPSVTYVSSSTSEDDDDDDFNNEDNAKFEDATDRALQTSAYFSCKEFHKTARTEEIEPEDFCNKEIMIIARLLIVVSVAIFATKLISDALFSTGASAFEVDGHHDHAQFKCIVKRQLPPIEQGNTVIDSIFQIPISTLSAVGTLIKNVRPLVRRTRERFQQYYGTAPPRQHRSVQQNNYRNIQQNNYSDGPEYYPVGRYSPQVQQKPGKYRTVYMIMPTKPTIRSRSSENNHLDSNKKTYVI</sequence>
<organism evidence="2">
    <name type="scientific">Schizaphis graminum</name>
    <name type="common">Green bug aphid</name>
    <dbReference type="NCBI Taxonomy" id="13262"/>
    <lineage>
        <taxon>Eukaryota</taxon>
        <taxon>Metazoa</taxon>
        <taxon>Ecdysozoa</taxon>
        <taxon>Arthropoda</taxon>
        <taxon>Hexapoda</taxon>
        <taxon>Insecta</taxon>
        <taxon>Pterygota</taxon>
        <taxon>Neoptera</taxon>
        <taxon>Paraneoptera</taxon>
        <taxon>Hemiptera</taxon>
        <taxon>Sternorrhyncha</taxon>
        <taxon>Aphidomorpha</taxon>
        <taxon>Aphidoidea</taxon>
        <taxon>Aphididae</taxon>
        <taxon>Aphidini</taxon>
        <taxon>Schizaphis</taxon>
    </lineage>
</organism>
<name>A0A2S2NKX8_SCHGA</name>
<dbReference type="AlphaFoldDB" id="A0A2S2NKX8"/>
<evidence type="ECO:0000313" key="2">
    <source>
        <dbReference type="EMBL" id="MBY17814.1"/>
    </source>
</evidence>
<protein>
    <submittedName>
        <fullName evidence="2">Uncharacterized protein</fullName>
    </submittedName>
</protein>